<feature type="region of interest" description="Disordered" evidence="7">
    <location>
        <begin position="747"/>
        <end position="787"/>
    </location>
</feature>
<keyword evidence="6" id="KW-0788">Thiol protease</keyword>
<evidence type="ECO:0000256" key="1">
    <source>
        <dbReference type="ARBA" id="ARBA00000707"/>
    </source>
</evidence>
<dbReference type="PANTHER" id="PTHR13367">
    <property type="entry name" value="UBIQUITIN THIOESTERASE"/>
    <property type="match status" value="1"/>
</dbReference>
<evidence type="ECO:0000256" key="5">
    <source>
        <dbReference type="ARBA" id="ARBA00022801"/>
    </source>
</evidence>
<feature type="region of interest" description="Disordered" evidence="7">
    <location>
        <begin position="46"/>
        <end position="101"/>
    </location>
</feature>
<evidence type="ECO:0000313" key="9">
    <source>
        <dbReference type="Proteomes" id="UP001178507"/>
    </source>
</evidence>
<dbReference type="GO" id="GO:0070530">
    <property type="term" value="F:K63-linked polyubiquitin modification-dependent protein binding"/>
    <property type="evidence" value="ECO:0007669"/>
    <property type="project" value="TreeGrafter"/>
</dbReference>
<dbReference type="GO" id="GO:0005634">
    <property type="term" value="C:nucleus"/>
    <property type="evidence" value="ECO:0007669"/>
    <property type="project" value="TreeGrafter"/>
</dbReference>
<keyword evidence="9" id="KW-1185">Reference proteome</keyword>
<name>A0AA36IM97_9DINO</name>
<reference evidence="8" key="1">
    <citation type="submission" date="2023-08" db="EMBL/GenBank/DDBJ databases">
        <authorList>
            <person name="Chen Y."/>
            <person name="Shah S."/>
            <person name="Dougan E. K."/>
            <person name="Thang M."/>
            <person name="Chan C."/>
        </authorList>
    </citation>
    <scope>NUCLEOTIDE SEQUENCE</scope>
</reference>
<dbReference type="GO" id="GO:0005737">
    <property type="term" value="C:cytoplasm"/>
    <property type="evidence" value="ECO:0007669"/>
    <property type="project" value="TreeGrafter"/>
</dbReference>
<comment type="caution">
    <text evidence="8">The sequence shown here is derived from an EMBL/GenBank/DDBJ whole genome shotgun (WGS) entry which is preliminary data.</text>
</comment>
<accession>A0AA36IM97</accession>
<evidence type="ECO:0000256" key="4">
    <source>
        <dbReference type="ARBA" id="ARBA00022786"/>
    </source>
</evidence>
<feature type="compositionally biased region" description="Low complexity" evidence="7">
    <location>
        <begin position="73"/>
        <end position="86"/>
    </location>
</feature>
<feature type="compositionally biased region" description="Gly residues" evidence="7">
    <location>
        <begin position="750"/>
        <end position="759"/>
    </location>
</feature>
<dbReference type="PANTHER" id="PTHR13367:SF28">
    <property type="entry name" value="UBIQUITIN THIOESTERASE ZRANB1"/>
    <property type="match status" value="1"/>
</dbReference>
<keyword evidence="5" id="KW-0378">Hydrolase</keyword>
<organism evidence="8 9">
    <name type="scientific">Effrenium voratum</name>
    <dbReference type="NCBI Taxonomy" id="2562239"/>
    <lineage>
        <taxon>Eukaryota</taxon>
        <taxon>Sar</taxon>
        <taxon>Alveolata</taxon>
        <taxon>Dinophyceae</taxon>
        <taxon>Suessiales</taxon>
        <taxon>Symbiodiniaceae</taxon>
        <taxon>Effrenium</taxon>
    </lineage>
</organism>
<keyword evidence="3" id="KW-0645">Protease</keyword>
<dbReference type="EC" id="3.4.19.12" evidence="2"/>
<sequence>MSQQKGIRVSVKKTFLHFSFVDAPAPCKRTFSCPAQLEDVQAFEKSGDTMGSLGSSEMSDDSSQLRRQDCGRSSASQPSQEASESPVGSNVGPSNSRGKTKTEGDLPVCCVVYQGVKSEGDLPSLGYTACKSPTRSQPSPLGIQKQINKEILTMAEQGNRELLEAVGRHLQQMSGVNLATAFHRLARAKDSKGSKEIFDRTLQAMMDRAELLAGQDMMYQDGSMPPNCCTLIAWSCATLGTFRNSLFSMLTTNTLRSLPHCQIYELTNLLWSYAQLKKLSKVGQLLPNLRNLTDAVMKLFLDAGVKNVKVQVLISALVSVASLPGGASASWLFAEISEELAQRWDELPIRKRSQVVLAFQLMRNQNRDLVQKTVKSVARRCPDMSSVAMELLGPVPEIVLWYLLTMVFDAVLRQQPYKLSATGQELGSSMLFSSRIGFSGTPSSLLPEELGECLFEAENEGEILSVLSDEQHVVPPLIEMPADWSPESILITVAKSKDPVYHCLIDTGALVMGFTNEEVAKLLLKMLSEELFDGVAYFDDHDAPMVFLRGAVKPALLSEAGVPMERRFTFFDQVHTTGTDTKQPLQCFAALTLSASMTFRDYAQGAWRMRGLGKGQKLRMMITPELAKKVAGAVGAEGSLGLHDAVAFMLSNQFDSEGKQFAALQLQNLATVWRRTCLQKLMAAEEPQQREQMRAEVESFLESLRFPVETKVQEPLKLHEKMAKMAEEQVAVMDDEGKAHCDELVDRAQSGGGSEGGELGAEITRQQEKEQEKQQEKEKEVEVHVGREREREVEWPIKVLLESELPEAVLLPFGQM</sequence>
<dbReference type="GO" id="GO:0004843">
    <property type="term" value="F:cysteine-type deubiquitinase activity"/>
    <property type="evidence" value="ECO:0007669"/>
    <property type="project" value="UniProtKB-EC"/>
</dbReference>
<dbReference type="AlphaFoldDB" id="A0AA36IM97"/>
<evidence type="ECO:0000256" key="3">
    <source>
        <dbReference type="ARBA" id="ARBA00022670"/>
    </source>
</evidence>
<evidence type="ECO:0000256" key="6">
    <source>
        <dbReference type="ARBA" id="ARBA00022807"/>
    </source>
</evidence>
<keyword evidence="4" id="KW-0833">Ubl conjugation pathway</keyword>
<feature type="compositionally biased region" description="Polar residues" evidence="7">
    <location>
        <begin position="87"/>
        <end position="97"/>
    </location>
</feature>
<evidence type="ECO:0000256" key="7">
    <source>
        <dbReference type="SAM" id="MobiDB-lite"/>
    </source>
</evidence>
<dbReference type="Proteomes" id="UP001178507">
    <property type="component" value="Unassembled WGS sequence"/>
</dbReference>
<dbReference type="InterPro" id="IPR051346">
    <property type="entry name" value="OTU_Deubiquitinase"/>
</dbReference>
<evidence type="ECO:0000313" key="8">
    <source>
        <dbReference type="EMBL" id="CAJ1390013.1"/>
    </source>
</evidence>
<feature type="compositionally biased region" description="Basic and acidic residues" evidence="7">
    <location>
        <begin position="765"/>
        <end position="787"/>
    </location>
</feature>
<proteinExistence type="predicted"/>
<evidence type="ECO:0000256" key="2">
    <source>
        <dbReference type="ARBA" id="ARBA00012759"/>
    </source>
</evidence>
<protein>
    <recommendedName>
        <fullName evidence="2">ubiquitinyl hydrolase 1</fullName>
        <ecNumber evidence="2">3.4.19.12</ecNumber>
    </recommendedName>
</protein>
<dbReference type="GO" id="GO:0071947">
    <property type="term" value="P:protein deubiquitination involved in ubiquitin-dependent protein catabolic process"/>
    <property type="evidence" value="ECO:0007669"/>
    <property type="project" value="TreeGrafter"/>
</dbReference>
<gene>
    <name evidence="8" type="ORF">EVOR1521_LOCUS15525</name>
</gene>
<dbReference type="EMBL" id="CAUJNA010001990">
    <property type="protein sequence ID" value="CAJ1390013.1"/>
    <property type="molecule type" value="Genomic_DNA"/>
</dbReference>
<comment type="catalytic activity">
    <reaction evidence="1">
        <text>Thiol-dependent hydrolysis of ester, thioester, amide, peptide and isopeptide bonds formed by the C-terminal Gly of ubiquitin (a 76-residue protein attached to proteins as an intracellular targeting signal).</text>
        <dbReference type="EC" id="3.4.19.12"/>
    </reaction>
</comment>